<dbReference type="Pfam" id="PF07238">
    <property type="entry name" value="PilZ"/>
    <property type="match status" value="1"/>
</dbReference>
<dbReference type="GO" id="GO:0035438">
    <property type="term" value="F:cyclic-di-GMP binding"/>
    <property type="evidence" value="ECO:0007669"/>
    <property type="project" value="InterPro"/>
</dbReference>
<reference evidence="3" key="1">
    <citation type="submission" date="2016-10" db="EMBL/GenBank/DDBJ databases">
        <authorList>
            <person name="Varghese N."/>
            <person name="Submissions S."/>
        </authorList>
    </citation>
    <scope>NUCLEOTIDE SEQUENCE [LARGE SCALE GENOMIC DNA]</scope>
    <source>
        <strain evidence="3">DSM 23439</strain>
    </source>
</reference>
<dbReference type="AlphaFoldDB" id="A0A1I1G0M8"/>
<sequence>MSARALSLVFKDTDTLKNAWMPILERGGLFVPTPTRHRLGQRVYLLLTLPEEEAARPASGIVVWLSPSGAAGQRDGGIGVHLDAEEHALREHIEALLA</sequence>
<gene>
    <name evidence="2" type="ORF">SAMN05421848_0294</name>
</gene>
<proteinExistence type="predicted"/>
<evidence type="ECO:0000259" key="1">
    <source>
        <dbReference type="Pfam" id="PF07238"/>
    </source>
</evidence>
<dbReference type="EMBL" id="FOLY01000001">
    <property type="protein sequence ID" value="SFC03388.1"/>
    <property type="molecule type" value="Genomic_DNA"/>
</dbReference>
<dbReference type="Gene3D" id="2.40.10.220">
    <property type="entry name" value="predicted glycosyltransferase like domains"/>
    <property type="match status" value="1"/>
</dbReference>
<dbReference type="OrthoDB" id="5296245at2"/>
<evidence type="ECO:0000313" key="2">
    <source>
        <dbReference type="EMBL" id="SFC03388.1"/>
    </source>
</evidence>
<protein>
    <submittedName>
        <fullName evidence="2">Type IV pilus assembly protein PilZ</fullName>
    </submittedName>
</protein>
<organism evidence="2 3">
    <name type="scientific">Kushneria avicenniae</name>
    <dbReference type="NCBI Taxonomy" id="402385"/>
    <lineage>
        <taxon>Bacteria</taxon>
        <taxon>Pseudomonadati</taxon>
        <taxon>Pseudomonadota</taxon>
        <taxon>Gammaproteobacteria</taxon>
        <taxon>Oceanospirillales</taxon>
        <taxon>Halomonadaceae</taxon>
        <taxon>Kushneria</taxon>
    </lineage>
</organism>
<accession>A0A1I1G0M8</accession>
<dbReference type="STRING" id="402385.SAMN05421848_0294"/>
<dbReference type="RefSeq" id="WP_090130102.1">
    <property type="nucleotide sequence ID" value="NZ_FOLY01000001.1"/>
</dbReference>
<evidence type="ECO:0000313" key="3">
    <source>
        <dbReference type="Proteomes" id="UP000199046"/>
    </source>
</evidence>
<keyword evidence="3" id="KW-1185">Reference proteome</keyword>
<feature type="domain" description="PilZ" evidence="1">
    <location>
        <begin position="26"/>
        <end position="97"/>
    </location>
</feature>
<dbReference type="InterPro" id="IPR009875">
    <property type="entry name" value="PilZ_domain"/>
</dbReference>
<name>A0A1I1G0M8_9GAMM</name>
<dbReference type="Proteomes" id="UP000199046">
    <property type="component" value="Unassembled WGS sequence"/>
</dbReference>